<evidence type="ECO:0000256" key="14">
    <source>
        <dbReference type="ARBA" id="ARBA00023098"/>
    </source>
</evidence>
<dbReference type="PANTHER" id="PTHR46382:SF1">
    <property type="entry name" value="PHOSPHATIDATE CYTIDYLYLTRANSFERASE"/>
    <property type="match status" value="1"/>
</dbReference>
<dbReference type="Proteomes" id="UP001310692">
    <property type="component" value="Unassembled WGS sequence"/>
</dbReference>
<evidence type="ECO:0000256" key="1">
    <source>
        <dbReference type="ARBA" id="ARBA00001698"/>
    </source>
</evidence>
<evidence type="ECO:0000313" key="26">
    <source>
        <dbReference type="Proteomes" id="UP001310692"/>
    </source>
</evidence>
<feature type="transmembrane region" description="Helical" evidence="24">
    <location>
        <begin position="91"/>
        <end position="109"/>
    </location>
</feature>
<keyword evidence="8" id="KW-1003">Cell membrane</keyword>
<accession>A0ABU7M149</accession>
<evidence type="ECO:0000256" key="24">
    <source>
        <dbReference type="SAM" id="Phobius"/>
    </source>
</evidence>
<comment type="subcellular location">
    <subcellularLocation>
        <location evidence="2">Cell membrane</location>
        <topology evidence="2">Multi-pass membrane protein</topology>
    </subcellularLocation>
</comment>
<evidence type="ECO:0000256" key="17">
    <source>
        <dbReference type="ARBA" id="ARBA00023264"/>
    </source>
</evidence>
<proteinExistence type="inferred from homology"/>
<evidence type="ECO:0000256" key="11">
    <source>
        <dbReference type="ARBA" id="ARBA00022692"/>
    </source>
</evidence>
<keyword evidence="11 24" id="KW-0812">Transmembrane</keyword>
<evidence type="ECO:0000256" key="12">
    <source>
        <dbReference type="ARBA" id="ARBA00022695"/>
    </source>
</evidence>
<keyword evidence="14" id="KW-0443">Lipid metabolism</keyword>
<comment type="pathway">
    <text evidence="3">Phospholipid metabolism; CDP-diacylglycerol biosynthesis; CDP-diacylglycerol from sn-glycerol 3-phosphate: step 3/3.</text>
</comment>
<evidence type="ECO:0000256" key="16">
    <source>
        <dbReference type="ARBA" id="ARBA00023209"/>
    </source>
</evidence>
<keyword evidence="13 24" id="KW-1133">Transmembrane helix</keyword>
<comment type="caution">
    <text evidence="25">The sequence shown here is derived from an EMBL/GenBank/DDBJ whole genome shotgun (WGS) entry which is preliminary data.</text>
</comment>
<comment type="pathway">
    <text evidence="4">Lipid metabolism.</text>
</comment>
<feature type="transmembrane region" description="Helical" evidence="24">
    <location>
        <begin position="116"/>
        <end position="132"/>
    </location>
</feature>
<feature type="transmembrane region" description="Helical" evidence="24">
    <location>
        <begin position="68"/>
        <end position="85"/>
    </location>
</feature>
<feature type="transmembrane region" description="Helical" evidence="24">
    <location>
        <begin position="207"/>
        <end position="227"/>
    </location>
</feature>
<keyword evidence="17" id="KW-1208">Phospholipid metabolism</keyword>
<feature type="transmembrane region" description="Helical" evidence="24">
    <location>
        <begin position="15"/>
        <end position="34"/>
    </location>
</feature>
<comment type="catalytic activity">
    <reaction evidence="1">
        <text>a 1,2-diacyl-sn-glycero-3-phosphate + CTP + H(+) = a CDP-1,2-diacyl-sn-glycerol + diphosphate</text>
        <dbReference type="Rhea" id="RHEA:16229"/>
        <dbReference type="ChEBI" id="CHEBI:15378"/>
        <dbReference type="ChEBI" id="CHEBI:33019"/>
        <dbReference type="ChEBI" id="CHEBI:37563"/>
        <dbReference type="ChEBI" id="CHEBI:58332"/>
        <dbReference type="ChEBI" id="CHEBI:58608"/>
        <dbReference type="EC" id="2.7.7.41"/>
    </reaction>
</comment>
<dbReference type="PANTHER" id="PTHR46382">
    <property type="entry name" value="PHOSPHATIDATE CYTIDYLYLTRANSFERASE"/>
    <property type="match status" value="1"/>
</dbReference>
<keyword evidence="10" id="KW-0808">Transferase</keyword>
<evidence type="ECO:0000256" key="23">
    <source>
        <dbReference type="ARBA" id="ARBA00033406"/>
    </source>
</evidence>
<evidence type="ECO:0000256" key="10">
    <source>
        <dbReference type="ARBA" id="ARBA00022679"/>
    </source>
</evidence>
<keyword evidence="9" id="KW-0444">Lipid biosynthesis</keyword>
<evidence type="ECO:0000256" key="4">
    <source>
        <dbReference type="ARBA" id="ARBA00005189"/>
    </source>
</evidence>
<keyword evidence="15 24" id="KW-0472">Membrane</keyword>
<organism evidence="25 26">
    <name type="scientific">Hyphobacterium marinum</name>
    <dbReference type="NCBI Taxonomy" id="3116574"/>
    <lineage>
        <taxon>Bacteria</taxon>
        <taxon>Pseudomonadati</taxon>
        <taxon>Pseudomonadota</taxon>
        <taxon>Alphaproteobacteria</taxon>
        <taxon>Maricaulales</taxon>
        <taxon>Maricaulaceae</taxon>
        <taxon>Hyphobacterium</taxon>
    </lineage>
</organism>
<name>A0ABU7M149_9PROT</name>
<gene>
    <name evidence="25" type="ORF">V0U35_12670</name>
</gene>
<dbReference type="EMBL" id="JAZDRO010000006">
    <property type="protein sequence ID" value="MEE2567534.1"/>
    <property type="molecule type" value="Genomic_DNA"/>
</dbReference>
<evidence type="ECO:0000256" key="15">
    <source>
        <dbReference type="ARBA" id="ARBA00023136"/>
    </source>
</evidence>
<dbReference type="Pfam" id="PF01148">
    <property type="entry name" value="CTP_transf_1"/>
    <property type="match status" value="1"/>
</dbReference>
<comment type="similarity">
    <text evidence="5">Belongs to the CDS family.</text>
</comment>
<evidence type="ECO:0000256" key="21">
    <source>
        <dbReference type="ARBA" id="ARBA00032396"/>
    </source>
</evidence>
<evidence type="ECO:0000256" key="13">
    <source>
        <dbReference type="ARBA" id="ARBA00022989"/>
    </source>
</evidence>
<evidence type="ECO:0000256" key="18">
    <source>
        <dbReference type="ARBA" id="ARBA00029893"/>
    </source>
</evidence>
<evidence type="ECO:0000256" key="7">
    <source>
        <dbReference type="ARBA" id="ARBA00019373"/>
    </source>
</evidence>
<protein>
    <recommendedName>
        <fullName evidence="7">Phosphatidate cytidylyltransferase</fullName>
        <ecNumber evidence="6">2.7.7.41</ecNumber>
    </recommendedName>
    <alternativeName>
        <fullName evidence="20">CDP-DAG synthase</fullName>
    </alternativeName>
    <alternativeName>
        <fullName evidence="22">CDP-DG synthase</fullName>
    </alternativeName>
    <alternativeName>
        <fullName evidence="18">CDP-diacylglycerol synthase</fullName>
    </alternativeName>
    <alternativeName>
        <fullName evidence="21">CDP-diglyceride pyrophosphorylase</fullName>
    </alternativeName>
    <alternativeName>
        <fullName evidence="23">CDP-diglyceride synthase</fullName>
    </alternativeName>
    <alternativeName>
        <fullName evidence="19">CTP:phosphatidate cytidylyltransferase</fullName>
    </alternativeName>
</protein>
<sequence length="273" mass="28792">MTAPPERLIRRDPAFLARVVSAVILAPVSVFLLVRGGEAFTAYVAAFAAAMAWEWQRMADGGAPTRSYAVAAVAASGAVIFVGHGDLFWAAAWPLAGAIGVAFAGDIPVRRRWRAPAGILYVALTSCSLVWMRDAGDNGLVRLGFLMCVVWSADIFAYFAGTWLGGPKLWPRVSPNKTWAGFAGAMVVGTFAGGLYARYFGLPFPEAVILAAVLALASVLGDLLMSLAKRRFGVKDAGKIIPGHGGVLDRVDALMLATAVALASQLLVPQVWS</sequence>
<evidence type="ECO:0000256" key="2">
    <source>
        <dbReference type="ARBA" id="ARBA00004651"/>
    </source>
</evidence>
<evidence type="ECO:0000256" key="3">
    <source>
        <dbReference type="ARBA" id="ARBA00005119"/>
    </source>
</evidence>
<dbReference type="EC" id="2.7.7.41" evidence="6"/>
<keyword evidence="12" id="KW-0548">Nucleotidyltransferase</keyword>
<dbReference type="RefSeq" id="WP_330197100.1">
    <property type="nucleotide sequence ID" value="NZ_JAZDRO010000006.1"/>
</dbReference>
<keyword evidence="26" id="KW-1185">Reference proteome</keyword>
<evidence type="ECO:0000256" key="19">
    <source>
        <dbReference type="ARBA" id="ARBA00031825"/>
    </source>
</evidence>
<evidence type="ECO:0000256" key="20">
    <source>
        <dbReference type="ARBA" id="ARBA00032253"/>
    </source>
</evidence>
<keyword evidence="16" id="KW-0594">Phospholipid biosynthesis</keyword>
<evidence type="ECO:0000256" key="8">
    <source>
        <dbReference type="ARBA" id="ARBA00022475"/>
    </source>
</evidence>
<evidence type="ECO:0000256" key="5">
    <source>
        <dbReference type="ARBA" id="ARBA00010185"/>
    </source>
</evidence>
<feature type="transmembrane region" description="Helical" evidence="24">
    <location>
        <begin position="178"/>
        <end position="201"/>
    </location>
</feature>
<evidence type="ECO:0000256" key="22">
    <source>
        <dbReference type="ARBA" id="ARBA00032743"/>
    </source>
</evidence>
<evidence type="ECO:0000256" key="9">
    <source>
        <dbReference type="ARBA" id="ARBA00022516"/>
    </source>
</evidence>
<evidence type="ECO:0000313" key="25">
    <source>
        <dbReference type="EMBL" id="MEE2567534.1"/>
    </source>
</evidence>
<feature type="transmembrane region" description="Helical" evidence="24">
    <location>
        <begin position="144"/>
        <end position="166"/>
    </location>
</feature>
<reference evidence="25 26" key="1">
    <citation type="submission" date="2024-01" db="EMBL/GenBank/DDBJ databases">
        <title>Hyphobacterium bacterium isolated from marine sediment.</title>
        <authorList>
            <person name="Zhao S."/>
        </authorList>
    </citation>
    <scope>NUCLEOTIDE SEQUENCE [LARGE SCALE GENOMIC DNA]</scope>
    <source>
        <strain evidence="25 26">Y60-23</strain>
    </source>
</reference>
<evidence type="ECO:0000256" key="6">
    <source>
        <dbReference type="ARBA" id="ARBA00012487"/>
    </source>
</evidence>